<dbReference type="WBParaSite" id="SMTH1_69630.2">
    <property type="protein sequence ID" value="SMTH1_69630.2"/>
    <property type="gene ID" value="SMTH1_69630"/>
</dbReference>
<evidence type="ECO:0000313" key="3">
    <source>
        <dbReference type="WBParaSite" id="SMTH1_69630.1"/>
    </source>
</evidence>
<dbReference type="WBParaSite" id="SMTH1_69630.4">
    <property type="protein sequence ID" value="SMTH1_69630.4"/>
    <property type="gene ID" value="SMTH1_69630"/>
</dbReference>
<dbReference type="WBParaSite" id="SMTH1_69630.3">
    <property type="protein sequence ID" value="SMTH1_69630.3"/>
    <property type="gene ID" value="SMTH1_69630"/>
</dbReference>
<evidence type="ECO:0000313" key="4">
    <source>
        <dbReference type="WBParaSite" id="SMTH1_69630.2"/>
    </source>
</evidence>
<dbReference type="WBParaSite" id="SMTH1_69630.1">
    <property type="protein sequence ID" value="SMTH1_69630.1"/>
    <property type="gene ID" value="SMTH1_69630"/>
</dbReference>
<organism evidence="2 4">
    <name type="scientific">Schistosoma mattheei</name>
    <dbReference type="NCBI Taxonomy" id="31246"/>
    <lineage>
        <taxon>Eukaryota</taxon>
        <taxon>Metazoa</taxon>
        <taxon>Spiralia</taxon>
        <taxon>Lophotrochozoa</taxon>
        <taxon>Platyhelminthes</taxon>
        <taxon>Trematoda</taxon>
        <taxon>Digenea</taxon>
        <taxon>Strigeidida</taxon>
        <taxon>Schistosomatoidea</taxon>
        <taxon>Schistosomatidae</taxon>
        <taxon>Schistosoma</taxon>
    </lineage>
</organism>
<evidence type="ECO:0000256" key="1">
    <source>
        <dbReference type="SAM" id="MobiDB-lite"/>
    </source>
</evidence>
<accession>A0AA85BQE7</accession>
<feature type="compositionally biased region" description="Polar residues" evidence="1">
    <location>
        <begin position="823"/>
        <end position="834"/>
    </location>
</feature>
<evidence type="ECO:0000313" key="2">
    <source>
        <dbReference type="Proteomes" id="UP000050791"/>
    </source>
</evidence>
<dbReference type="GO" id="GO:0000977">
    <property type="term" value="F:RNA polymerase II transcription regulatory region sequence-specific DNA binding"/>
    <property type="evidence" value="ECO:0007669"/>
    <property type="project" value="TreeGrafter"/>
</dbReference>
<dbReference type="GO" id="GO:0006986">
    <property type="term" value="P:response to unfolded protein"/>
    <property type="evidence" value="ECO:0007669"/>
    <property type="project" value="InterPro"/>
</dbReference>
<name>A0AA85BQE7_9TREM</name>
<feature type="region of interest" description="Disordered" evidence="1">
    <location>
        <begin position="812"/>
        <end position="848"/>
    </location>
</feature>
<dbReference type="AlphaFoldDB" id="A0AA85BQE7"/>
<dbReference type="GO" id="GO:0005634">
    <property type="term" value="C:nucleus"/>
    <property type="evidence" value="ECO:0007669"/>
    <property type="project" value="TreeGrafter"/>
</dbReference>
<reference evidence="3 4" key="1">
    <citation type="submission" date="2023-11" db="UniProtKB">
        <authorList>
            <consortium name="WormBaseParasite"/>
        </authorList>
    </citation>
    <scope>IDENTIFICATION</scope>
</reference>
<feature type="compositionally biased region" description="Basic and acidic residues" evidence="1">
    <location>
        <begin position="812"/>
        <end position="822"/>
    </location>
</feature>
<dbReference type="PANTHER" id="PTHR21552">
    <property type="entry name" value="ADULT RETINA PROTEIN"/>
    <property type="match status" value="1"/>
</dbReference>
<dbReference type="PANTHER" id="PTHR21552:SF2">
    <property type="entry name" value="CREB3 REGULATORY FACTOR"/>
    <property type="match status" value="1"/>
</dbReference>
<dbReference type="CDD" id="cd14809">
    <property type="entry name" value="bZIP_AUREO-like"/>
    <property type="match status" value="1"/>
</dbReference>
<dbReference type="Proteomes" id="UP000050791">
    <property type="component" value="Unassembled WGS sequence"/>
</dbReference>
<sequence length="848" mass="96288">MHTTQKRYCTQNQPTTVTIDSSVNEMENEDWNRFLENDFTKFMGITSRQNYSFNDQSIIYNPNDTSTTSNIINNNNIPITYKMNDNNKSGSVNKNILGHVKELRENCSNDNNPEITPNCDCSDNDLSWTKDVFSSKHYTTSSLALTSGFINDTKIQNNHPVSNEFISGEEYQQSKYLYDQHFNSTPVQLCSQTDYSVMRTVNYPYIINNEHQHYLSEYIQSSDTEYSNYHNNLHMDLRSNVSDFTDTSIASDPDYQNQSESKAKSSFMFLNDHLYAPQAPTIENLKSCNPLSQEDSFENGWLDGQNRTHYCANWSVDWTNNTESNSRPNYHSCNSKHIPINFDSFRCLGTTSYFDARSSNCKKDCLVTKNSESVDHPHKGAPNISSNHQFDSGPKLCNEFDSSLSPQTESTKLCNVTSKDTGSEVPIPNAFNLSSGAYFWLYNSQCKGPKASPLISLTNTMILNNSAEDDQSSLTENCTSSVYQDDFVSSSASSRVINPIIHYPISPLSLPGYPFVVFEDPVQRRYDLVHCSKLRRGDGNDVTPNLMRLRSMGEELAHLNRNITAQGELIATGASSVLDQPDINLDFKVIQDLSGSIFNSKIVEQAKREKNKLASKICRLKKKAFHEANKIKYLGLEIEYNELASVIVKIKELITKALKNNLPSENLRYELANQQHFYMSDNQLNKVDLSSTSSSQAGSIALTQSTVKLFPNISGSVFKQALVFYETTHVTRTAERMDILVDEVIQNYSFSCSLSSGRTDSFERDSQSFTSNRKYYTPLLQALTNANMYYNNHDEDKSPDTRNSNVIFHETPEMNKANDIRQDTQQQCPSTSKLNYPRPPPEFKLIYE</sequence>
<dbReference type="GO" id="GO:0000981">
    <property type="term" value="F:DNA-binding transcription factor activity, RNA polymerase II-specific"/>
    <property type="evidence" value="ECO:0007669"/>
    <property type="project" value="TreeGrafter"/>
</dbReference>
<protein>
    <submittedName>
        <fullName evidence="3 4">Kringle domain-containing protein</fullName>
    </submittedName>
</protein>
<proteinExistence type="predicted"/>
<dbReference type="InterPro" id="IPR039165">
    <property type="entry name" value="CREBRF"/>
</dbReference>